<evidence type="ECO:0000313" key="7">
    <source>
        <dbReference type="EMBL" id="POI31284.1"/>
    </source>
</evidence>
<dbReference type="GO" id="GO:2001240">
    <property type="term" value="P:negative regulation of extrinsic apoptotic signaling pathway in absence of ligand"/>
    <property type="evidence" value="ECO:0007669"/>
    <property type="project" value="TreeGrafter"/>
</dbReference>
<keyword evidence="6" id="KW-0805">Transcription regulation</keyword>
<evidence type="ECO:0000256" key="1">
    <source>
        <dbReference type="ARBA" id="ARBA00010501"/>
    </source>
</evidence>
<keyword evidence="6" id="KW-0804">Transcription</keyword>
<keyword evidence="2 6" id="KW-0378">Hydrolase</keyword>
<dbReference type="InterPro" id="IPR028472">
    <property type="entry name" value="EYA"/>
</dbReference>
<keyword evidence="3 6" id="KW-0460">Magnesium</keyword>
<dbReference type="GO" id="GO:0046872">
    <property type="term" value="F:metal ion binding"/>
    <property type="evidence" value="ECO:0007669"/>
    <property type="project" value="UniProtKB-KW"/>
</dbReference>
<dbReference type="Gene3D" id="3.40.50.12350">
    <property type="match status" value="1"/>
</dbReference>
<evidence type="ECO:0000256" key="4">
    <source>
        <dbReference type="ARBA" id="ARBA00022912"/>
    </source>
</evidence>
<protein>
    <recommendedName>
        <fullName evidence="6">Eyes absent homolog</fullName>
        <ecNumber evidence="6">3.1.3.48</ecNumber>
    </recommendedName>
</protein>
<comment type="cofactor">
    <cofactor evidence="6">
        <name>Mg(2+)</name>
        <dbReference type="ChEBI" id="CHEBI:18420"/>
    </cofactor>
    <text evidence="6">Binds 1 Mg(2+) ion per subunit.</text>
</comment>
<dbReference type="Proteomes" id="UP000237246">
    <property type="component" value="Unassembled WGS sequence"/>
</dbReference>
<dbReference type="PANTHER" id="PTHR10190:SF11">
    <property type="entry name" value="EYES ABSENT HOMOLOG 1"/>
    <property type="match status" value="1"/>
</dbReference>
<evidence type="ECO:0000313" key="8">
    <source>
        <dbReference type="Proteomes" id="UP000237246"/>
    </source>
</evidence>
<comment type="similarity">
    <text evidence="1 6">Belongs to the HAD-like hydrolase superfamily. EYA family.</text>
</comment>
<keyword evidence="8" id="KW-1185">Reference proteome</keyword>
<evidence type="ECO:0000256" key="5">
    <source>
        <dbReference type="ARBA" id="ARBA00051722"/>
    </source>
</evidence>
<sequence length="178" mass="19603">ECDQVHIDDVSSDDNGQDLSTYNFGTDGFPAAATSANLCLATGVRGGVDWMRKLAFRYRRVKEIYNTYKNNVGGKKAKENDRMSPNFSALIYSAGLLGPAKREAWLQLRAEIEALTDSWLTLALKALTLIHSRTNCVNILVTTTQLIPALAKVLLYGLGVVFPIENIYSATKIGELFL</sequence>
<evidence type="ECO:0000256" key="6">
    <source>
        <dbReference type="RuleBase" id="RU362036"/>
    </source>
</evidence>
<comment type="caution">
    <text evidence="7">The sequence shown here is derived from an EMBL/GenBank/DDBJ whole genome shotgun (WGS) entry which is preliminary data.</text>
</comment>
<reference evidence="7 8" key="1">
    <citation type="submission" date="2018-01" db="EMBL/GenBank/DDBJ databases">
        <title>Comparison of the Chinese Bamboo Partridge and Red Junglefowl genome sequences highlights the importance of demography in genome evolution.</title>
        <authorList>
            <person name="Tiley G.P."/>
            <person name="Kimball R.T."/>
            <person name="Braun E.L."/>
            <person name="Burleigh J.G."/>
        </authorList>
    </citation>
    <scope>NUCLEOTIDE SEQUENCE [LARGE SCALE GENOMIC DNA]</scope>
    <source>
        <strain evidence="7">RTK389</strain>
        <tissue evidence="7">Blood</tissue>
    </source>
</reference>
<dbReference type="GO" id="GO:0030154">
    <property type="term" value="P:cell differentiation"/>
    <property type="evidence" value="ECO:0007669"/>
    <property type="project" value="TreeGrafter"/>
</dbReference>
<keyword evidence="6" id="KW-0479">Metal-binding</keyword>
<dbReference type="OrthoDB" id="167668at2759"/>
<name>A0A2P4T4M9_BAMTH</name>
<accession>A0A2P4T4M9</accession>
<dbReference type="GO" id="GO:0004725">
    <property type="term" value="F:protein tyrosine phosphatase activity"/>
    <property type="evidence" value="ECO:0007669"/>
    <property type="project" value="UniProtKB-EC"/>
</dbReference>
<evidence type="ECO:0000256" key="2">
    <source>
        <dbReference type="ARBA" id="ARBA00022801"/>
    </source>
</evidence>
<feature type="non-terminal residue" evidence="7">
    <location>
        <position position="1"/>
    </location>
</feature>
<dbReference type="GO" id="GO:0045739">
    <property type="term" value="P:positive regulation of DNA repair"/>
    <property type="evidence" value="ECO:0007669"/>
    <property type="project" value="TreeGrafter"/>
</dbReference>
<keyword evidence="4 6" id="KW-0904">Protein phosphatase</keyword>
<dbReference type="GO" id="GO:0005634">
    <property type="term" value="C:nucleus"/>
    <property type="evidence" value="ECO:0007669"/>
    <property type="project" value="TreeGrafter"/>
</dbReference>
<dbReference type="PANTHER" id="PTHR10190">
    <property type="entry name" value="EYES ABSENT"/>
    <property type="match status" value="1"/>
</dbReference>
<comment type="catalytic activity">
    <reaction evidence="5 6">
        <text>O-phospho-L-tyrosyl-[protein] + H2O = L-tyrosyl-[protein] + phosphate</text>
        <dbReference type="Rhea" id="RHEA:10684"/>
        <dbReference type="Rhea" id="RHEA-COMP:10136"/>
        <dbReference type="Rhea" id="RHEA-COMP:20101"/>
        <dbReference type="ChEBI" id="CHEBI:15377"/>
        <dbReference type="ChEBI" id="CHEBI:43474"/>
        <dbReference type="ChEBI" id="CHEBI:46858"/>
        <dbReference type="ChEBI" id="CHEBI:61978"/>
        <dbReference type="EC" id="3.1.3.48"/>
    </reaction>
</comment>
<dbReference type="InterPro" id="IPR038102">
    <property type="entry name" value="EYA_dom_sf"/>
</dbReference>
<organism evidence="7 8">
    <name type="scientific">Bambusicola thoracicus</name>
    <name type="common">Chinese bamboo-partridge</name>
    <name type="synonym">Perdix thoracica</name>
    <dbReference type="NCBI Taxonomy" id="9083"/>
    <lineage>
        <taxon>Eukaryota</taxon>
        <taxon>Metazoa</taxon>
        <taxon>Chordata</taxon>
        <taxon>Craniata</taxon>
        <taxon>Vertebrata</taxon>
        <taxon>Euteleostomi</taxon>
        <taxon>Archelosauria</taxon>
        <taxon>Archosauria</taxon>
        <taxon>Dinosauria</taxon>
        <taxon>Saurischia</taxon>
        <taxon>Theropoda</taxon>
        <taxon>Coelurosauria</taxon>
        <taxon>Aves</taxon>
        <taxon>Neognathae</taxon>
        <taxon>Galloanserae</taxon>
        <taxon>Galliformes</taxon>
        <taxon>Phasianidae</taxon>
        <taxon>Perdicinae</taxon>
        <taxon>Bambusicola</taxon>
    </lineage>
</organism>
<dbReference type="AlphaFoldDB" id="A0A2P4T4M9"/>
<dbReference type="EMBL" id="PPHD01009080">
    <property type="protein sequence ID" value="POI31284.1"/>
    <property type="molecule type" value="Genomic_DNA"/>
</dbReference>
<dbReference type="EC" id="3.1.3.48" evidence="6"/>
<evidence type="ECO:0000256" key="3">
    <source>
        <dbReference type="ARBA" id="ARBA00022842"/>
    </source>
</evidence>
<proteinExistence type="inferred from homology"/>
<gene>
    <name evidence="7" type="ORF">CIB84_004965</name>
</gene>